<reference evidence="1" key="1">
    <citation type="submission" date="2022-07" db="EMBL/GenBank/DDBJ databases">
        <authorList>
            <person name="Li W.-J."/>
            <person name="Deng Q.-Q."/>
        </authorList>
    </citation>
    <scope>NUCLEOTIDE SEQUENCE</scope>
    <source>
        <strain evidence="1">SYSU M60031</strain>
    </source>
</reference>
<proteinExistence type="predicted"/>
<evidence type="ECO:0000313" key="1">
    <source>
        <dbReference type="EMBL" id="MCP8970748.1"/>
    </source>
</evidence>
<protein>
    <submittedName>
        <fullName evidence="1">Uncharacterized protein</fullName>
    </submittedName>
</protein>
<accession>A0AA41XD97</accession>
<name>A0AA41XD97_9BACI</name>
<dbReference type="Proteomes" id="UP001156102">
    <property type="component" value="Unassembled WGS sequence"/>
</dbReference>
<dbReference type="AlphaFoldDB" id="A0AA41XD97"/>
<organism evidence="1 2">
    <name type="scientific">Ectobacillus ponti</name>
    <dbReference type="NCBI Taxonomy" id="2961894"/>
    <lineage>
        <taxon>Bacteria</taxon>
        <taxon>Bacillati</taxon>
        <taxon>Bacillota</taxon>
        <taxon>Bacilli</taxon>
        <taxon>Bacillales</taxon>
        <taxon>Bacillaceae</taxon>
        <taxon>Ectobacillus</taxon>
    </lineage>
</organism>
<dbReference type="EMBL" id="JANCLT010000014">
    <property type="protein sequence ID" value="MCP8970748.1"/>
    <property type="molecule type" value="Genomic_DNA"/>
</dbReference>
<sequence>MRELVGTCHACGTEVYCTGGFLNGIVQDGNTFCIRCAEHEGDKAWKNLSNGDCRPISGAD</sequence>
<keyword evidence="2" id="KW-1185">Reference proteome</keyword>
<gene>
    <name evidence="1" type="ORF">NK662_19710</name>
</gene>
<comment type="caution">
    <text evidence="1">The sequence shown here is derived from an EMBL/GenBank/DDBJ whole genome shotgun (WGS) entry which is preliminary data.</text>
</comment>
<evidence type="ECO:0000313" key="2">
    <source>
        <dbReference type="Proteomes" id="UP001156102"/>
    </source>
</evidence>